<dbReference type="CDD" id="cd07035">
    <property type="entry name" value="TPP_PYR_POX_like"/>
    <property type="match status" value="1"/>
</dbReference>
<name>A0A0W0WX63_9GAMM</name>
<dbReference type="Pfam" id="PF02775">
    <property type="entry name" value="TPP_enzyme_C"/>
    <property type="match status" value="1"/>
</dbReference>
<dbReference type="InterPro" id="IPR029061">
    <property type="entry name" value="THDP-binding"/>
</dbReference>
<dbReference type="InterPro" id="IPR011766">
    <property type="entry name" value="TPP_enzyme_TPP-bd"/>
</dbReference>
<keyword evidence="2 3" id="KW-0786">Thiamine pyrophosphate</keyword>
<reference evidence="7 8" key="1">
    <citation type="submission" date="2015-11" db="EMBL/GenBank/DDBJ databases">
        <title>Genomic analysis of 38 Legionella species identifies large and diverse effector repertoires.</title>
        <authorList>
            <person name="Burstein D."/>
            <person name="Amaro F."/>
            <person name="Zusman T."/>
            <person name="Lifshitz Z."/>
            <person name="Cohen O."/>
            <person name="Gilbert J.A."/>
            <person name="Pupko T."/>
            <person name="Shuman H.A."/>
            <person name="Segal G."/>
        </authorList>
    </citation>
    <scope>NUCLEOTIDE SEQUENCE [LARGE SCALE GENOMIC DNA]</scope>
    <source>
        <strain evidence="7 8">Oak Ridge-10</strain>
    </source>
</reference>
<dbReference type="GO" id="GO:0034077">
    <property type="term" value="P:butanediol metabolic process"/>
    <property type="evidence" value="ECO:0007669"/>
    <property type="project" value="InterPro"/>
</dbReference>
<dbReference type="SUPFAM" id="SSF52467">
    <property type="entry name" value="DHS-like NAD/FAD-binding domain"/>
    <property type="match status" value="1"/>
</dbReference>
<dbReference type="GO" id="GO:0005948">
    <property type="term" value="C:acetolactate synthase complex"/>
    <property type="evidence" value="ECO:0007669"/>
    <property type="project" value="TreeGrafter"/>
</dbReference>
<dbReference type="EC" id="2.2.1.6" evidence="7"/>
<evidence type="ECO:0000313" key="8">
    <source>
        <dbReference type="Proteomes" id="UP000054858"/>
    </source>
</evidence>
<dbReference type="GO" id="GO:0009097">
    <property type="term" value="P:isoleucine biosynthetic process"/>
    <property type="evidence" value="ECO:0007669"/>
    <property type="project" value="TreeGrafter"/>
</dbReference>
<dbReference type="GO" id="GO:0009099">
    <property type="term" value="P:L-valine biosynthetic process"/>
    <property type="evidence" value="ECO:0007669"/>
    <property type="project" value="TreeGrafter"/>
</dbReference>
<sequence length="551" mass="60668">MSGDNAAKLVVKCLEARGVKYVFGIPGAKIDAVFEALEDSSIELIICRHEQNAAFMAAAYGRITGTPGVVLVTSGPGVTNLATGLLTATTEGDPVVAIGGNVPRNMSLKESHQNTNNVLAMKSVTKLSVEVTVPENIPEVIANAFRMARAPRSGACFISLPQDVLAESTDAAVIPPMKKVSYGAAHPETIQAAATLINQAKFPVLLLGEEASRPENTTAIRALLTKTHLPVVSTFQAAGVVSRELVSCFAGRVGLFRNQPGDQLLAKADLVITIGLNLVEYDPEVWNASCKKTVIHIDYIPAKIHEGYQPQYELLGSIDASISTLKNLLNEEMVARNQNNVKPFYDAYQNIILSRHTSRNNLMHPLHFIHQLRNVIDDDTMVICDIGTIYMWMARYFLSYQPHHLLFSNGQQTLGVGLPWAMAARFAYPHKRIISMSGDGGFLFSAMELETAVRNKQHFIHFVWRDGSYDMVKEQELMKYKREAGVKFGKVNLVDFAKAFGAKGYELEHPDQFEQIFAEASKQTVPVLIDIPIDYSDNPELFKAGYPDTNQ</sequence>
<dbReference type="PROSITE" id="PS00187">
    <property type="entry name" value="TPP_ENZYMES"/>
    <property type="match status" value="1"/>
</dbReference>
<comment type="caution">
    <text evidence="7">The sequence shown here is derived from an EMBL/GenBank/DDBJ whole genome shotgun (WGS) entry which is preliminary data.</text>
</comment>
<dbReference type="Pfam" id="PF00205">
    <property type="entry name" value="TPP_enzyme_M"/>
    <property type="match status" value="1"/>
</dbReference>
<dbReference type="EMBL" id="LNYP01000031">
    <property type="protein sequence ID" value="KTD36903.1"/>
    <property type="molecule type" value="Genomic_DNA"/>
</dbReference>
<dbReference type="SUPFAM" id="SSF52518">
    <property type="entry name" value="Thiamin diphosphate-binding fold (THDP-binding)"/>
    <property type="match status" value="2"/>
</dbReference>
<dbReference type="InterPro" id="IPR029035">
    <property type="entry name" value="DHS-like_NAD/FAD-binding_dom"/>
</dbReference>
<evidence type="ECO:0000313" key="7">
    <source>
        <dbReference type="EMBL" id="KTD36903.1"/>
    </source>
</evidence>
<dbReference type="InterPro" id="IPR012000">
    <property type="entry name" value="Thiamin_PyroP_enz_cen_dom"/>
</dbReference>
<dbReference type="Proteomes" id="UP000054858">
    <property type="component" value="Unassembled WGS sequence"/>
</dbReference>
<dbReference type="InterPro" id="IPR012001">
    <property type="entry name" value="Thiamin_PyroP_enz_TPP-bd_dom"/>
</dbReference>
<accession>A0A0W0WX63</accession>
<dbReference type="GO" id="GO:0050660">
    <property type="term" value="F:flavin adenine dinucleotide binding"/>
    <property type="evidence" value="ECO:0007669"/>
    <property type="project" value="TreeGrafter"/>
</dbReference>
<gene>
    <name evidence="7" type="primary">budB</name>
    <name evidence="7" type="ORF">Loak_2039</name>
</gene>
<dbReference type="AlphaFoldDB" id="A0A0W0WX63"/>
<feature type="domain" description="Thiamine pyrophosphate enzyme central" evidence="4">
    <location>
        <begin position="190"/>
        <end position="324"/>
    </location>
</feature>
<keyword evidence="7" id="KW-0808">Transferase</keyword>
<dbReference type="InterPro" id="IPR000399">
    <property type="entry name" value="TPP-bd_CS"/>
</dbReference>
<evidence type="ECO:0000256" key="3">
    <source>
        <dbReference type="RuleBase" id="RU362132"/>
    </source>
</evidence>
<comment type="similarity">
    <text evidence="1 3">Belongs to the TPP enzyme family.</text>
</comment>
<dbReference type="Gene3D" id="3.40.50.970">
    <property type="match status" value="2"/>
</dbReference>
<protein>
    <submittedName>
        <fullName evidence="7">Acetolactate synthase</fullName>
        <ecNumber evidence="7">2.2.1.6</ecNumber>
    </submittedName>
</protein>
<proteinExistence type="inferred from homology"/>
<organism evidence="7 8">
    <name type="scientific">Legionella oakridgensis</name>
    <dbReference type="NCBI Taxonomy" id="29423"/>
    <lineage>
        <taxon>Bacteria</taxon>
        <taxon>Pseudomonadati</taxon>
        <taxon>Pseudomonadota</taxon>
        <taxon>Gammaproteobacteria</taxon>
        <taxon>Legionellales</taxon>
        <taxon>Legionellaceae</taxon>
        <taxon>Legionella</taxon>
    </lineage>
</organism>
<evidence type="ECO:0000256" key="1">
    <source>
        <dbReference type="ARBA" id="ARBA00007812"/>
    </source>
</evidence>
<dbReference type="NCBIfam" id="TIGR02418">
    <property type="entry name" value="acolac_catab"/>
    <property type="match status" value="1"/>
</dbReference>
<dbReference type="GO" id="GO:0000287">
    <property type="term" value="F:magnesium ion binding"/>
    <property type="evidence" value="ECO:0007669"/>
    <property type="project" value="InterPro"/>
</dbReference>
<evidence type="ECO:0000256" key="2">
    <source>
        <dbReference type="ARBA" id="ARBA00023052"/>
    </source>
</evidence>
<dbReference type="GO" id="GO:0003984">
    <property type="term" value="F:acetolactate synthase activity"/>
    <property type="evidence" value="ECO:0007669"/>
    <property type="project" value="UniProtKB-EC"/>
</dbReference>
<evidence type="ECO:0000259" key="4">
    <source>
        <dbReference type="Pfam" id="PF00205"/>
    </source>
</evidence>
<dbReference type="RefSeq" id="WP_058388940.1">
    <property type="nucleotide sequence ID" value="NZ_LCUA01000001.1"/>
</dbReference>
<evidence type="ECO:0000259" key="6">
    <source>
        <dbReference type="Pfam" id="PF02776"/>
    </source>
</evidence>
<dbReference type="NCBIfam" id="NF006378">
    <property type="entry name" value="PRK08617.1"/>
    <property type="match status" value="1"/>
</dbReference>
<feature type="domain" description="Thiamine pyrophosphate enzyme TPP-binding" evidence="5">
    <location>
        <begin position="385"/>
        <end position="531"/>
    </location>
</feature>
<dbReference type="PATRIC" id="fig|29423.5.peg.2139"/>
<dbReference type="PANTHER" id="PTHR18968">
    <property type="entry name" value="THIAMINE PYROPHOSPHATE ENZYMES"/>
    <property type="match status" value="1"/>
</dbReference>
<dbReference type="InterPro" id="IPR045229">
    <property type="entry name" value="TPP_enz"/>
</dbReference>
<dbReference type="InterPro" id="IPR012782">
    <property type="entry name" value="Acetolactate_synth_catblc"/>
</dbReference>
<evidence type="ECO:0000259" key="5">
    <source>
        <dbReference type="Pfam" id="PF02775"/>
    </source>
</evidence>
<dbReference type="PANTHER" id="PTHR18968:SF129">
    <property type="entry name" value="ACETOLACTATE SYNTHASE"/>
    <property type="match status" value="1"/>
</dbReference>
<dbReference type="FunFam" id="3.40.50.970:FF:000007">
    <property type="entry name" value="Acetolactate synthase"/>
    <property type="match status" value="1"/>
</dbReference>
<feature type="domain" description="Thiamine pyrophosphate enzyme N-terminal TPP-binding" evidence="6">
    <location>
        <begin position="5"/>
        <end position="115"/>
    </location>
</feature>
<dbReference type="GO" id="GO:0030976">
    <property type="term" value="F:thiamine pyrophosphate binding"/>
    <property type="evidence" value="ECO:0007669"/>
    <property type="project" value="InterPro"/>
</dbReference>
<dbReference type="Gene3D" id="3.40.50.1220">
    <property type="entry name" value="TPP-binding domain"/>
    <property type="match status" value="1"/>
</dbReference>
<dbReference type="Pfam" id="PF02776">
    <property type="entry name" value="TPP_enzyme_N"/>
    <property type="match status" value="1"/>
</dbReference>